<evidence type="ECO:0000256" key="6">
    <source>
        <dbReference type="ARBA" id="ARBA00023136"/>
    </source>
</evidence>
<dbReference type="GO" id="GO:0005886">
    <property type="term" value="C:plasma membrane"/>
    <property type="evidence" value="ECO:0007669"/>
    <property type="project" value="UniProtKB-SubCell"/>
</dbReference>
<dbReference type="Proteomes" id="UP000000719">
    <property type="component" value="Chromosome"/>
</dbReference>
<gene>
    <name evidence="9" type="ordered locus">Hore_00800</name>
</gene>
<feature type="domain" description="ABC transmembrane type-1" evidence="8">
    <location>
        <begin position="74"/>
        <end position="265"/>
    </location>
</feature>
<dbReference type="AlphaFoldDB" id="B8D087"/>
<feature type="transmembrane region" description="Helical" evidence="7">
    <location>
        <begin position="12"/>
        <end position="37"/>
    </location>
</feature>
<dbReference type="InterPro" id="IPR000515">
    <property type="entry name" value="MetI-like"/>
</dbReference>
<sequence>MNSRVWERVDRVITHFLLILLLGILLFPALIMISTALKTFDGVFTWPPTLFPRIIQWSNFSRVLFGKYQFYQYFINSFIVAGVTSLVCILLGLPASYAFSRFRFYGKKLFLFAILATQMFSPVILIIPLYKVMKSAGLMDTYFALIIANTAFALPMSIWLLTGYLQSIPVSLEEAAMIDGTSRIGALFKIILPLAAPGIITSGIYAFILAWNDLIFALTFITKQGMRPITLALTDFAGKNVIYWNDMMAAAVLSVLPVAFLFSLVQKYLVQGLTAGSVKG</sequence>
<evidence type="ECO:0000256" key="2">
    <source>
        <dbReference type="ARBA" id="ARBA00022448"/>
    </source>
</evidence>
<proteinExistence type="inferred from homology"/>
<dbReference type="KEGG" id="hor:Hore_00800"/>
<keyword evidence="2 7" id="KW-0813">Transport</keyword>
<dbReference type="PANTHER" id="PTHR32243:SF18">
    <property type="entry name" value="INNER MEMBRANE ABC TRANSPORTER PERMEASE PROTEIN YCJP"/>
    <property type="match status" value="1"/>
</dbReference>
<dbReference type="EMBL" id="CP001098">
    <property type="protein sequence ID" value="ACL68841.1"/>
    <property type="molecule type" value="Genomic_DNA"/>
</dbReference>
<feature type="transmembrane region" description="Helical" evidence="7">
    <location>
        <begin position="142"/>
        <end position="165"/>
    </location>
</feature>
<keyword evidence="10" id="KW-1185">Reference proteome</keyword>
<dbReference type="SUPFAM" id="SSF161098">
    <property type="entry name" value="MetI-like"/>
    <property type="match status" value="1"/>
</dbReference>
<feature type="transmembrane region" description="Helical" evidence="7">
    <location>
        <begin position="247"/>
        <end position="265"/>
    </location>
</feature>
<protein>
    <submittedName>
        <fullName evidence="9">Binding-protein-dependent transport systems inner membrane component</fullName>
    </submittedName>
</protein>
<keyword evidence="5 7" id="KW-1133">Transmembrane helix</keyword>
<dbReference type="Gene3D" id="1.10.3720.10">
    <property type="entry name" value="MetI-like"/>
    <property type="match status" value="1"/>
</dbReference>
<evidence type="ECO:0000259" key="8">
    <source>
        <dbReference type="PROSITE" id="PS50928"/>
    </source>
</evidence>
<dbReference type="eggNOG" id="COG0395">
    <property type="taxonomic scope" value="Bacteria"/>
</dbReference>
<dbReference type="CDD" id="cd06261">
    <property type="entry name" value="TM_PBP2"/>
    <property type="match status" value="1"/>
</dbReference>
<dbReference type="PANTHER" id="PTHR32243">
    <property type="entry name" value="MALTOSE TRANSPORT SYSTEM PERMEASE-RELATED"/>
    <property type="match status" value="1"/>
</dbReference>
<keyword evidence="6 7" id="KW-0472">Membrane</keyword>
<dbReference type="GO" id="GO:0055085">
    <property type="term" value="P:transmembrane transport"/>
    <property type="evidence" value="ECO:0007669"/>
    <property type="project" value="InterPro"/>
</dbReference>
<comment type="similarity">
    <text evidence="7">Belongs to the binding-protein-dependent transport system permease family.</text>
</comment>
<dbReference type="Pfam" id="PF00528">
    <property type="entry name" value="BPD_transp_1"/>
    <property type="match status" value="1"/>
</dbReference>
<accession>B8D087</accession>
<dbReference type="STRING" id="373903.Hore_00800"/>
<dbReference type="InterPro" id="IPR050901">
    <property type="entry name" value="BP-dep_ABC_trans_perm"/>
</dbReference>
<evidence type="ECO:0000256" key="3">
    <source>
        <dbReference type="ARBA" id="ARBA00022475"/>
    </source>
</evidence>
<dbReference type="InterPro" id="IPR035906">
    <property type="entry name" value="MetI-like_sf"/>
</dbReference>
<reference evidence="9 10" key="1">
    <citation type="journal article" date="2009" name="PLoS ONE">
        <title>Genome analysis of the anaerobic thermohalophilic bacterium Halothermothrix orenii.</title>
        <authorList>
            <person name="Mavromatis K."/>
            <person name="Ivanova N."/>
            <person name="Anderson I."/>
            <person name="Lykidis A."/>
            <person name="Hooper S.D."/>
            <person name="Sun H."/>
            <person name="Kunin V."/>
            <person name="Lapidus A."/>
            <person name="Hugenholtz P."/>
            <person name="Patel B."/>
            <person name="Kyrpides N.C."/>
        </authorList>
    </citation>
    <scope>NUCLEOTIDE SEQUENCE [LARGE SCALE GENOMIC DNA]</scope>
    <source>
        <strain evidence="10">H 168 / OCM 544 / DSM 9562</strain>
    </source>
</reference>
<evidence type="ECO:0000313" key="10">
    <source>
        <dbReference type="Proteomes" id="UP000000719"/>
    </source>
</evidence>
<feature type="transmembrane region" description="Helical" evidence="7">
    <location>
        <begin position="109"/>
        <end position="130"/>
    </location>
</feature>
<dbReference type="HOGENOM" id="CLU_016047_1_2_9"/>
<evidence type="ECO:0000256" key="4">
    <source>
        <dbReference type="ARBA" id="ARBA00022692"/>
    </source>
</evidence>
<evidence type="ECO:0000256" key="5">
    <source>
        <dbReference type="ARBA" id="ARBA00022989"/>
    </source>
</evidence>
<feature type="transmembrane region" description="Helical" evidence="7">
    <location>
        <begin position="186"/>
        <end position="211"/>
    </location>
</feature>
<dbReference type="PROSITE" id="PS50928">
    <property type="entry name" value="ABC_TM1"/>
    <property type="match status" value="1"/>
</dbReference>
<keyword evidence="4 7" id="KW-0812">Transmembrane</keyword>
<name>B8D087_HALOH</name>
<feature type="transmembrane region" description="Helical" evidence="7">
    <location>
        <begin position="73"/>
        <end position="97"/>
    </location>
</feature>
<evidence type="ECO:0000256" key="7">
    <source>
        <dbReference type="RuleBase" id="RU363032"/>
    </source>
</evidence>
<comment type="subcellular location">
    <subcellularLocation>
        <location evidence="1 7">Cell membrane</location>
        <topology evidence="1 7">Multi-pass membrane protein</topology>
    </subcellularLocation>
</comment>
<keyword evidence="3" id="KW-1003">Cell membrane</keyword>
<evidence type="ECO:0000313" key="9">
    <source>
        <dbReference type="EMBL" id="ACL68841.1"/>
    </source>
</evidence>
<organism evidence="9 10">
    <name type="scientific">Halothermothrix orenii (strain H 168 / OCM 544 / DSM 9562)</name>
    <dbReference type="NCBI Taxonomy" id="373903"/>
    <lineage>
        <taxon>Bacteria</taxon>
        <taxon>Bacillati</taxon>
        <taxon>Bacillota</taxon>
        <taxon>Clostridia</taxon>
        <taxon>Halanaerobiales</taxon>
        <taxon>Halothermotrichaceae</taxon>
        <taxon>Halothermothrix</taxon>
    </lineage>
</organism>
<evidence type="ECO:0000256" key="1">
    <source>
        <dbReference type="ARBA" id="ARBA00004651"/>
    </source>
</evidence>